<reference evidence="2" key="1">
    <citation type="submission" date="2021-04" db="EMBL/GenBank/DDBJ databases">
        <title>Phylogenetic analysis of Acidobacteriaceae.</title>
        <authorList>
            <person name="Qiu L."/>
            <person name="Zhang Q."/>
        </authorList>
    </citation>
    <scope>NUCLEOTIDE SEQUENCE</scope>
    <source>
        <strain evidence="2">DSM 25168</strain>
    </source>
</reference>
<evidence type="ECO:0000313" key="3">
    <source>
        <dbReference type="Proteomes" id="UP001059380"/>
    </source>
</evidence>
<dbReference type="PANTHER" id="PTHR39639">
    <property type="entry name" value="CHROMOSOME 16, WHOLE GENOME SHOTGUN SEQUENCE"/>
    <property type="match status" value="1"/>
</dbReference>
<evidence type="ECO:0000259" key="1">
    <source>
        <dbReference type="Pfam" id="PF03235"/>
    </source>
</evidence>
<dbReference type="PANTHER" id="PTHR39639:SF1">
    <property type="entry name" value="DUF262 DOMAIN-CONTAINING PROTEIN"/>
    <property type="match status" value="1"/>
</dbReference>
<dbReference type="Pfam" id="PF03235">
    <property type="entry name" value="GmrSD_N"/>
    <property type="match status" value="1"/>
</dbReference>
<keyword evidence="3" id="KW-1185">Reference proteome</keyword>
<name>A0A9J7BRG5_9BACT</name>
<dbReference type="RefSeq" id="WP_260794782.1">
    <property type="nucleotide sequence ID" value="NZ_CP093313.1"/>
</dbReference>
<dbReference type="Proteomes" id="UP001059380">
    <property type="component" value="Chromosome"/>
</dbReference>
<proteinExistence type="predicted"/>
<protein>
    <submittedName>
        <fullName evidence="2">DUF262 domain-containing protein</fullName>
    </submittedName>
</protein>
<accession>A0A9J7BRG5</accession>
<dbReference type="InterPro" id="IPR004919">
    <property type="entry name" value="GmrSD_N"/>
</dbReference>
<organism evidence="2 3">
    <name type="scientific">Occallatibacter riparius</name>
    <dbReference type="NCBI Taxonomy" id="1002689"/>
    <lineage>
        <taxon>Bacteria</taxon>
        <taxon>Pseudomonadati</taxon>
        <taxon>Acidobacteriota</taxon>
        <taxon>Terriglobia</taxon>
        <taxon>Terriglobales</taxon>
        <taxon>Acidobacteriaceae</taxon>
        <taxon>Occallatibacter</taxon>
    </lineage>
</organism>
<dbReference type="EMBL" id="CP093313">
    <property type="protein sequence ID" value="UWZ85264.1"/>
    <property type="molecule type" value="Genomic_DNA"/>
</dbReference>
<evidence type="ECO:0000313" key="2">
    <source>
        <dbReference type="EMBL" id="UWZ85264.1"/>
    </source>
</evidence>
<sequence length="408" mass="47854">MTTYSINGLYEGEQLTLDFGSGSPVIPHDRGSINAKYVKGEVRIVTEQARYPLPTIVGMYEDTKKYVLNPDFQRRHRWNRDKQSRLIESFIMNVPIPPVFLYEVEYSKYEVMDGLQRMTAIYDFYKDKFPLTGLEEWRELNGLRYSQLPDQVQKGIDRRYLSSIILLQETAKTAHEAQRLKQLVFERINSGGVQLEPQESRNAIYDGPLNRLCIELARNPYLCRMWDIPEPTATELETGVFADDLVSNETFRRMEDVELVLRFFAYRQRLLHDQTALNVYLDEFLRQGNGFSSELLTKYKDLFQQTVKLVFEVLGEDAFHLYRQRKSGWNWFDRPTKVVYEPLMYAFSQRLDRAEELVLKGQYVREALQEFYQSNYAIFEGRKVNRADMNARNDALIGLLDSILAAIV</sequence>
<gene>
    <name evidence="2" type="ORF">MOP44_04815</name>
</gene>
<dbReference type="AlphaFoldDB" id="A0A9J7BRG5"/>
<dbReference type="KEGG" id="orp:MOP44_04815"/>
<feature type="domain" description="GmrSD restriction endonucleases N-terminal" evidence="1">
    <location>
        <begin position="62"/>
        <end position="205"/>
    </location>
</feature>